<feature type="transmembrane region" description="Helical" evidence="2">
    <location>
        <begin position="181"/>
        <end position="198"/>
    </location>
</feature>
<evidence type="ECO:0000256" key="1">
    <source>
        <dbReference type="SAM" id="MobiDB-lite"/>
    </source>
</evidence>
<feature type="compositionally biased region" description="Pro residues" evidence="1">
    <location>
        <begin position="164"/>
        <end position="174"/>
    </location>
</feature>
<name>A0A7U6GJ39_9GAMM</name>
<evidence type="ECO:0000313" key="4">
    <source>
        <dbReference type="Proteomes" id="UP000031631"/>
    </source>
</evidence>
<dbReference type="RefSeq" id="WP_041067455.1">
    <property type="nucleotide sequence ID" value="NZ_AP012273.1"/>
</dbReference>
<keyword evidence="4" id="KW-1185">Reference proteome</keyword>
<keyword evidence="2" id="KW-0812">Transmembrane</keyword>
<protein>
    <recommendedName>
        <fullName evidence="5">IPTL-CTERM sorting domain-containing protein</fullName>
    </recommendedName>
</protein>
<dbReference type="AlphaFoldDB" id="A0A7U6GJ39"/>
<reference evidence="3 4" key="1">
    <citation type="journal article" date="2014" name="PLoS ONE">
        <title>Physiological and genomic features of a novel sulfur-oxidizing gammaproteobacterium belonging to a previously uncultivated symbiotic lineage isolated from a hydrothermal vent.</title>
        <authorList>
            <person name="Nunoura T."/>
            <person name="Takaki Y."/>
            <person name="Kazama H."/>
            <person name="Kakuta J."/>
            <person name="Shimamura S."/>
            <person name="Makita H."/>
            <person name="Hirai M."/>
            <person name="Miyazaki M."/>
            <person name="Takai K."/>
        </authorList>
    </citation>
    <scope>NUCLEOTIDE SEQUENCE [LARGE SCALE GENOMIC DNA]</scope>
    <source>
        <strain evidence="3 4">Hiromi1</strain>
    </source>
</reference>
<organism evidence="3 4">
    <name type="scientific">Thiolapillus brandeum</name>
    <dbReference type="NCBI Taxonomy" id="1076588"/>
    <lineage>
        <taxon>Bacteria</taxon>
        <taxon>Pseudomonadati</taxon>
        <taxon>Pseudomonadota</taxon>
        <taxon>Gammaproteobacteria</taxon>
        <taxon>Chromatiales</taxon>
        <taxon>Sedimenticolaceae</taxon>
        <taxon>Thiolapillus</taxon>
    </lineage>
</organism>
<proteinExistence type="predicted"/>
<evidence type="ECO:0008006" key="5">
    <source>
        <dbReference type="Google" id="ProtNLM"/>
    </source>
</evidence>
<dbReference type="EMBL" id="AP012273">
    <property type="protein sequence ID" value="BAO44518.1"/>
    <property type="molecule type" value="Genomic_DNA"/>
</dbReference>
<evidence type="ECO:0000256" key="2">
    <source>
        <dbReference type="SAM" id="Phobius"/>
    </source>
</evidence>
<evidence type="ECO:0000313" key="3">
    <source>
        <dbReference type="EMBL" id="BAO44518.1"/>
    </source>
</evidence>
<sequence>MLLGNGFGCSTVGFSARLLVFLLIFLPVSPVLAVATVAIDNFNHSGTIQVSTDSGDLFNVRAVDPASLENIDPDMFPVGLVYFEVTAVSANVQVTFSGIDNSQARYYKFVSAFPGEAPALRDFSSRSQPQGTGWVLHLREGGFGDSTGNDHLIVDPGGPRLAAAPPPPPGVEPEPVPLTPGWLALLSLLLMAVAVLNVKGRCHE</sequence>
<dbReference type="Proteomes" id="UP000031631">
    <property type="component" value="Chromosome"/>
</dbReference>
<accession>A0A7U6GJ39</accession>
<keyword evidence="2" id="KW-1133">Transmembrane helix</keyword>
<gene>
    <name evidence="3" type="ORF">TBH_C1601</name>
</gene>
<feature type="region of interest" description="Disordered" evidence="1">
    <location>
        <begin position="147"/>
        <end position="174"/>
    </location>
</feature>
<keyword evidence="2" id="KW-0472">Membrane</keyword>
<dbReference type="KEGG" id="tbn:TBH_C1601"/>